<feature type="region of interest" description="Disordered" evidence="1">
    <location>
        <begin position="1292"/>
        <end position="1344"/>
    </location>
</feature>
<evidence type="ECO:0000256" key="1">
    <source>
        <dbReference type="SAM" id="MobiDB-lite"/>
    </source>
</evidence>
<proteinExistence type="predicted"/>
<feature type="compositionally biased region" description="Basic and acidic residues" evidence="1">
    <location>
        <begin position="1333"/>
        <end position="1344"/>
    </location>
</feature>
<evidence type="ECO:0000313" key="2">
    <source>
        <dbReference type="EMBL" id="OLP86668.1"/>
    </source>
</evidence>
<feature type="compositionally biased region" description="Basic residues" evidence="1">
    <location>
        <begin position="1318"/>
        <end position="1332"/>
    </location>
</feature>
<keyword evidence="3" id="KW-1185">Reference proteome</keyword>
<organism evidence="2 3">
    <name type="scientific">Symbiodinium microadriaticum</name>
    <name type="common">Dinoflagellate</name>
    <name type="synonym">Zooxanthella microadriatica</name>
    <dbReference type="NCBI Taxonomy" id="2951"/>
    <lineage>
        <taxon>Eukaryota</taxon>
        <taxon>Sar</taxon>
        <taxon>Alveolata</taxon>
        <taxon>Dinophyceae</taxon>
        <taxon>Suessiales</taxon>
        <taxon>Symbiodiniaceae</taxon>
        <taxon>Symbiodinium</taxon>
    </lineage>
</organism>
<protein>
    <submittedName>
        <fullName evidence="2">Uncharacterized protein</fullName>
    </submittedName>
</protein>
<feature type="compositionally biased region" description="Acidic residues" evidence="1">
    <location>
        <begin position="807"/>
        <end position="816"/>
    </location>
</feature>
<gene>
    <name evidence="2" type="ORF">AK812_SmicGene32184</name>
</gene>
<dbReference type="EMBL" id="LSRX01000904">
    <property type="protein sequence ID" value="OLP86668.1"/>
    <property type="molecule type" value="Genomic_DNA"/>
</dbReference>
<accession>A0A1Q9CUR8</accession>
<feature type="region of interest" description="Disordered" evidence="1">
    <location>
        <begin position="792"/>
        <end position="817"/>
    </location>
</feature>
<evidence type="ECO:0000313" key="3">
    <source>
        <dbReference type="Proteomes" id="UP000186817"/>
    </source>
</evidence>
<reference evidence="2 3" key="1">
    <citation type="submission" date="2016-02" db="EMBL/GenBank/DDBJ databases">
        <title>Genome analysis of coral dinoflagellate symbionts highlights evolutionary adaptations to a symbiotic lifestyle.</title>
        <authorList>
            <person name="Aranda M."/>
            <person name="Li Y."/>
            <person name="Liew Y.J."/>
            <person name="Baumgarten S."/>
            <person name="Simakov O."/>
            <person name="Wilson M."/>
            <person name="Piel J."/>
            <person name="Ashoor H."/>
            <person name="Bougouffa S."/>
            <person name="Bajic V.B."/>
            <person name="Ryu T."/>
            <person name="Ravasi T."/>
            <person name="Bayer T."/>
            <person name="Micklem G."/>
            <person name="Kim H."/>
            <person name="Bhak J."/>
            <person name="Lajeunesse T.C."/>
            <person name="Voolstra C.R."/>
        </authorList>
    </citation>
    <scope>NUCLEOTIDE SEQUENCE [LARGE SCALE GENOMIC DNA]</scope>
    <source>
        <strain evidence="2 3">CCMP2467</strain>
    </source>
</reference>
<name>A0A1Q9CUR8_SYMMI</name>
<dbReference type="Proteomes" id="UP000186817">
    <property type="component" value="Unassembled WGS sequence"/>
</dbReference>
<feature type="region of interest" description="Disordered" evidence="1">
    <location>
        <begin position="1605"/>
        <end position="1706"/>
    </location>
</feature>
<sequence>MQCQLCLDVKKANRAQRLYEQQMSHVLEVLQDMEEKLILRGLAREKAFLDLRRAGVDYNIALLDAWNFRVTHGRHLFAPEVFRYVDDVVIVTPAPRDHDHDTEVASAADFLVHHGYVFDWESQLDEAQQMTRNLGLRFWLKEKVSQTRSAATERAGGAAESEGAFKCNASQAVGNPLKAGTSAEECCQDICELHKCSPLWVPNPEARTLPGNTDEKCCLPTCGQVRCDPGYIYDEPMIEKPGTTKEECCVKSCELFKCDAAHGFSIPEKKKSQKATSADDCCEPQCRHHDSGLQESEKGMRTRTRRMKNAAYSSARHSSVRKDGSLMRKNRRSLLQGDLRQADMFAAQDCCGNPVESSQRAKSPRVYVCLAPRGLKGFPFMVREDDCDSSYGAYFSIENGKVRCVFDKDFGDHGLCRLATGEKEQRGRCLRDGLRKLAVYETSWLRNMQYDLEGAAKAAEDFDAVKELQDFIESAVKEVGAGPSASALVALPFFQLGKAREPRKVTPELQQLAQVQQHIRQLMDEMSPVISSMLEGPEGEQAESLSRRVTEWRPRAAFCQVLRTAVMRDDPQGTELDGAAGKNLSPRAFEALAVCFKAALDSSDEQSDAWCGRDLMVLAQLFRTDDEDGKQVSLLSRVYNHALWNKVTFWEEVLLLSLCEAYAAEAVWRRSVPAGSQFSKPAMTSFLQRFVGYMMAFGISFEQGRSSVTSTLRKSHAFLGQQTVQLYGQLLLSAYEVATPQGTATGPGELNLAVLEAPPCAAPKSTEAWSSPEDDFEAVALGVQADFTSEGRQMGEMTPSSAPEDHASDEDADTGAESEALRVLAEAQPKVLPGLDFEGLPASEQSGLLLQEVRAAMAQFASRSLHIELGEAEEGVEVRMTIKNASSGEAKALKAEILRAEENFLAEVEQRLAAAKIGPSSGGPGRRGILCSSVAEYLDFSLIAVKGRKNPGARSKGSAMASLSAAMNFEHGDGDDDYLPKGNESYATNHRHIQELQRLSAFQQVTTKVPPSYDGRSSWFAYEDAIDDWCDITELDGDKRGPALRNRLEGEAAIHKSLLDRDRLKDPNNGVKYFKSFLRPLFVKGAANVFLYRFQQFMNLHRGNGDMLRWITRFQLSVQRMQEAWNDTYLPITDPMNAEVRAFIAGLPAEEQGTITNEEAMERANERLRDQHARTIPITANLVALIFVSLSDLTQDQRQLLTSLMAHRNHVLADYRLNELREVYLEIFCTTKTSVDNPLLAPSVHGGRKTFLVIDEGYLDNQEGYWVEDEEDGAEGFLEADEDTFWVYDEASGGQRKGKGKGRKGSGDYAEESYAAKGKGKKGKKGKGKGKYGKNDGKDGKGGSKDGAANLADTAQGSAAIAAATTFYTNHLDFNGFSYMATENHEAFITQPLTPTSMVLDLGCTRAMTSRVAAQDLMKFCDQNKDCGIWYNIAETQSKFTFANSESTQCKQKLVICMYDREFAVQSTEFDSVEQGHVPTLMSLVAPSSHLVLDLIDLSEYMWHVRFGKFKKSSFLTYYMHYEYGFHQKLSGGSSFEEEPEEPEGLVFATDDEWMIDEDKMELIRVHKKTRQIKYDPKDGQSPIPLEFLDVKRKTIMEFSKEKIVTQEDDWRSTERHTTRTPDHWRGSPDDIVSKGKPEDSSKKQGTAGGFPLGKEPARRRVRIKGSGPLGPVPKKAAPPPIPEDDPDLHEYAPSEPGEPLSEEARKEIFPDRKDVRDVSSLEPRRIALPLPGHEVSRASPQYKRMLEKLNDEVELYKLHVKHYHMSPAQFRRRTSMLGLPGEIYDKYDKIFRTCLLCCLCFPGQMTFHQEDQRVQQDVVNQRL</sequence>
<feature type="compositionally biased region" description="Basic and acidic residues" evidence="1">
    <location>
        <begin position="1605"/>
        <end position="1643"/>
    </location>
</feature>
<comment type="caution">
    <text evidence="2">The sequence shown here is derived from an EMBL/GenBank/DDBJ whole genome shotgun (WGS) entry which is preliminary data.</text>
</comment>
<dbReference type="OrthoDB" id="417966at2759"/>